<dbReference type="GO" id="GO:0005524">
    <property type="term" value="F:ATP binding"/>
    <property type="evidence" value="ECO:0007669"/>
    <property type="project" value="UniProtKB-KW"/>
</dbReference>
<dbReference type="InterPro" id="IPR040801">
    <property type="entry name" value="Ski2_N"/>
</dbReference>
<dbReference type="PANTHER" id="PTHR12131">
    <property type="entry name" value="ATP-DEPENDENT RNA AND DNA HELICASE"/>
    <property type="match status" value="1"/>
</dbReference>
<dbReference type="Pfam" id="PF00270">
    <property type="entry name" value="DEAD"/>
    <property type="match status" value="1"/>
</dbReference>
<dbReference type="InterPro" id="IPR016438">
    <property type="entry name" value="SKI2-like"/>
</dbReference>
<dbReference type="PIRSF" id="PIRSF005198">
    <property type="entry name" value="Antiviral_helicase_SKI2"/>
    <property type="match status" value="1"/>
</dbReference>
<name>A0A7R9CJZ9_TIMCR</name>
<dbReference type="SMART" id="SM01142">
    <property type="entry name" value="DSHCT"/>
    <property type="match status" value="1"/>
</dbReference>
<dbReference type="PROSITE" id="PS51194">
    <property type="entry name" value="HELICASE_CTER"/>
    <property type="match status" value="1"/>
</dbReference>
<dbReference type="EMBL" id="OC317424">
    <property type="protein sequence ID" value="CAD7396756.1"/>
    <property type="molecule type" value="Genomic_DNA"/>
</dbReference>
<dbReference type="InterPro" id="IPR011545">
    <property type="entry name" value="DEAD/DEAH_box_helicase_dom"/>
</dbReference>
<evidence type="ECO:0000256" key="6">
    <source>
        <dbReference type="ARBA" id="ARBA00022840"/>
    </source>
</evidence>
<evidence type="ECO:0000256" key="5">
    <source>
        <dbReference type="ARBA" id="ARBA00022806"/>
    </source>
</evidence>
<dbReference type="InterPro" id="IPR012961">
    <property type="entry name" value="Ski2/MTR4_C"/>
</dbReference>
<evidence type="ECO:0000256" key="8">
    <source>
        <dbReference type="ARBA" id="ARBA00047984"/>
    </source>
</evidence>
<dbReference type="SMART" id="SM00490">
    <property type="entry name" value="HELICc"/>
    <property type="match status" value="1"/>
</dbReference>
<dbReference type="GO" id="GO:0003723">
    <property type="term" value="F:RNA binding"/>
    <property type="evidence" value="ECO:0007669"/>
    <property type="project" value="UniProtKB-KW"/>
</dbReference>
<keyword evidence="3" id="KW-0547">Nucleotide-binding</keyword>
<feature type="domain" description="Helicase C-terminal" evidence="10">
    <location>
        <begin position="593"/>
        <end position="792"/>
    </location>
</feature>
<dbReference type="Pfam" id="PF17911">
    <property type="entry name" value="Ski2_N"/>
    <property type="match status" value="1"/>
</dbReference>
<dbReference type="GO" id="GO:0070478">
    <property type="term" value="P:nuclear-transcribed mRNA catabolic process, 3'-5' exonucleolytic nonsense-mediated decay"/>
    <property type="evidence" value="ECO:0007669"/>
    <property type="project" value="TreeGrafter"/>
</dbReference>
<keyword evidence="4" id="KW-0378">Hydrolase</keyword>
<dbReference type="Pfam" id="PF21408">
    <property type="entry name" value="MTR4-like_stalk"/>
    <property type="match status" value="1"/>
</dbReference>
<keyword evidence="5" id="KW-0347">Helicase</keyword>
<dbReference type="Pfam" id="PF13234">
    <property type="entry name" value="MTR4_beta-barrel"/>
    <property type="match status" value="1"/>
</dbReference>
<dbReference type="Pfam" id="PF00271">
    <property type="entry name" value="Helicase_C"/>
    <property type="match status" value="1"/>
</dbReference>
<dbReference type="InterPro" id="IPR027417">
    <property type="entry name" value="P-loop_NTPase"/>
</dbReference>
<evidence type="ECO:0000259" key="10">
    <source>
        <dbReference type="PROSITE" id="PS51194"/>
    </source>
</evidence>
<dbReference type="SMART" id="SM00487">
    <property type="entry name" value="DEXDc"/>
    <property type="match status" value="1"/>
</dbReference>
<evidence type="ECO:0000256" key="3">
    <source>
        <dbReference type="ARBA" id="ARBA00022741"/>
    </source>
</evidence>
<proteinExistence type="predicted"/>
<organism evidence="11">
    <name type="scientific">Timema cristinae</name>
    <name type="common">Walking stick</name>
    <dbReference type="NCBI Taxonomy" id="61476"/>
    <lineage>
        <taxon>Eukaryota</taxon>
        <taxon>Metazoa</taxon>
        <taxon>Ecdysozoa</taxon>
        <taxon>Arthropoda</taxon>
        <taxon>Hexapoda</taxon>
        <taxon>Insecta</taxon>
        <taxon>Pterygota</taxon>
        <taxon>Neoptera</taxon>
        <taxon>Polyneoptera</taxon>
        <taxon>Phasmatodea</taxon>
        <taxon>Timematodea</taxon>
        <taxon>Timematoidea</taxon>
        <taxon>Timematidae</taxon>
        <taxon>Timema</taxon>
    </lineage>
</organism>
<keyword evidence="7" id="KW-0694">RNA-binding</keyword>
<dbReference type="SUPFAM" id="SSF52540">
    <property type="entry name" value="P-loop containing nucleoside triphosphate hydrolases"/>
    <property type="match status" value="1"/>
</dbReference>
<evidence type="ECO:0000256" key="2">
    <source>
        <dbReference type="ARBA" id="ARBA00022490"/>
    </source>
</evidence>
<dbReference type="FunFam" id="1.10.3380.30:FF:000001">
    <property type="entry name" value="Ski2 ATP-dependent RNA helicase"/>
    <property type="match status" value="1"/>
</dbReference>
<comment type="catalytic activity">
    <reaction evidence="8">
        <text>ATP + H2O = ADP + phosphate + H(+)</text>
        <dbReference type="Rhea" id="RHEA:13065"/>
        <dbReference type="ChEBI" id="CHEBI:15377"/>
        <dbReference type="ChEBI" id="CHEBI:15378"/>
        <dbReference type="ChEBI" id="CHEBI:30616"/>
        <dbReference type="ChEBI" id="CHEBI:43474"/>
        <dbReference type="ChEBI" id="CHEBI:456216"/>
        <dbReference type="EC" id="3.6.4.13"/>
    </reaction>
</comment>
<dbReference type="CDD" id="cd18795">
    <property type="entry name" value="SF2_C_Ski2"/>
    <property type="match status" value="1"/>
</dbReference>
<dbReference type="InterPro" id="IPR014001">
    <property type="entry name" value="Helicase_ATP-bd"/>
</dbReference>
<evidence type="ECO:0000256" key="1">
    <source>
        <dbReference type="ARBA" id="ARBA00004496"/>
    </source>
</evidence>
<dbReference type="InterPro" id="IPR048392">
    <property type="entry name" value="MTR4-like_stalk"/>
</dbReference>
<dbReference type="FunFam" id="3.40.50.300:FF:000354">
    <property type="entry name" value="ATP-dependent RNA helicase SKI2"/>
    <property type="match status" value="1"/>
</dbReference>
<dbReference type="PANTHER" id="PTHR12131:SF1">
    <property type="entry name" value="ATP-DEPENDENT RNA HELICASE SUPV3L1, MITOCHONDRIAL-RELATED"/>
    <property type="match status" value="1"/>
</dbReference>
<dbReference type="GO" id="GO:0055087">
    <property type="term" value="C:Ski complex"/>
    <property type="evidence" value="ECO:0007669"/>
    <property type="project" value="TreeGrafter"/>
</dbReference>
<evidence type="ECO:0000313" key="11">
    <source>
        <dbReference type="EMBL" id="CAD7396756.1"/>
    </source>
</evidence>
<evidence type="ECO:0000259" key="9">
    <source>
        <dbReference type="PROSITE" id="PS51192"/>
    </source>
</evidence>
<keyword evidence="2" id="KW-0963">Cytoplasm</keyword>
<evidence type="ECO:0000256" key="7">
    <source>
        <dbReference type="ARBA" id="ARBA00022884"/>
    </source>
</evidence>
<reference evidence="11" key="1">
    <citation type="submission" date="2020-11" db="EMBL/GenBank/DDBJ databases">
        <authorList>
            <person name="Tran Van P."/>
        </authorList>
    </citation>
    <scope>NUCLEOTIDE SEQUENCE</scope>
</reference>
<evidence type="ECO:0000256" key="4">
    <source>
        <dbReference type="ARBA" id="ARBA00022801"/>
    </source>
</evidence>
<accession>A0A7R9CJZ9</accession>
<keyword evidence="6" id="KW-0067">ATP-binding</keyword>
<sequence length="1315" mass="149400">MQHYTDVTSPARLDFSLLSSFLQAQDTSFNNLGGAGCLEEIMGTSTSIQCCFQHISILVLYLQIYKLPFGPPPVLPDVQKQLKEYLLCPDRLPIHDYEHAQQFWPRESNPRSLYHCDVSSSETVLKFDRDPSTGQLLDFREVYLSDVGTTAKNSMSLTRAPGPMSEATRGSANNFPFWPGGFPESSLQDVQLEEDTDIDFDNNLLVVPPGFNCGVEFRPDNRTPVTKEAIKAEESVKMPEEEGNEVVVNLMELLQREEDFLGLWKDEIPKKQETPCPKVYLGKTLEIDQELDQLVPKEDIIPVLNISETATVKGPTSSQWAEVIDVSEPVRDFHQKIPDMAKTWDFELDIFQKQAILKLEEHSNVFVAAHTSAGKTVVAEYAIALSQRNKTRAVYTSPIKALSNQKYRDFKNTFGDVGLITGDFQINQTASCLIMTTEILRSMLYRGSEVCRDLEYVIFDEVHYINDSERGHVWEEVLILLPKHVSIVMLSATVPNTLEFAGWVGRTKQKKMFVISTPKRPVPLQHYLYTGSGGKSKSEMFLLLDQDGRFIDQGYAAAVAAKKSRETSFKSSYGPKNPRSQLNPKQEKTMWVGLIDHLRKEDKLPVVAFTLSRNRCDQTSESLTTVDLTTSDDKHRIRTFFQQCIQRLKEPDRLLPQVVKMQNLLMQGIGIHHSGILPILKEIVEMLFQEGKVKLLFATETFAMGVNMPARTVLFDSVRKFDGIEMRNLLPAEYIQMAGRAGRRGLDKTGTVIIICKNNVPGKLELREMMLGQPTLLQSKFRLTYSMILNLLRVQKISVEGMMSRSFKELNHQSSQGRYKKELKAVEEEMERINSAGHPVPNFDQLAEFYTSASEFLHLWSEVRGIVLTQPRAVREMIPGRILLIYHRTHANKLALLLKAEVFRREPVYKVLVLCNATSRPPGGDIQLEVVRKEPLTPNSSPREEEPSESWYKMVGFAAGKEVFVPTGVPGHEVLTITPFDVFEITHLLVKVNSSLVLDDWIQRQNPRFKDAPIGQSCLQAVQELTELTHNIGSKTKKLEFVNVTKEMQIKDASLLTKLARVNELKAQLYDFECTRIANFEQQVTPHLALEGQFEEVFRSKQLEEKREYLKMMQSDKSLSLYPEYMNRVNVLQALKYVDRNNAVQLKGKVACDIGNHELMITDLVYHNILMDIQPAEIAALLSCLVFQQRTNIKPKLIDSLKKGTEIVTSIAREIMEQEKIHGLQQDSSGEFEKLNFGLTEVVYEWAQGKPFAQIMELTDVQEGIIVRCIQQLNETLRDVRDAAHIIGCPILKQKMEEASNAIKRDIVFAASLYT</sequence>
<dbReference type="PROSITE" id="PS51192">
    <property type="entry name" value="HELICASE_ATP_BIND_1"/>
    <property type="match status" value="1"/>
</dbReference>
<dbReference type="GO" id="GO:0003724">
    <property type="term" value="F:RNA helicase activity"/>
    <property type="evidence" value="ECO:0007669"/>
    <property type="project" value="UniProtKB-EC"/>
</dbReference>
<feature type="domain" description="Helicase ATP-binding" evidence="9">
    <location>
        <begin position="356"/>
        <end position="512"/>
    </location>
</feature>
<gene>
    <name evidence="11" type="ORF">TCEB3V08_LOCUS3770</name>
</gene>
<comment type="subcellular location">
    <subcellularLocation>
        <location evidence="1">Cytoplasm</location>
    </subcellularLocation>
</comment>
<dbReference type="InterPro" id="IPR001650">
    <property type="entry name" value="Helicase_C-like"/>
</dbReference>
<protein>
    <recommendedName>
        <fullName evidence="12">Helicase SKI2W</fullName>
    </recommendedName>
</protein>
<dbReference type="InterPro" id="IPR025696">
    <property type="entry name" value="Beta-barrel_MTR4"/>
</dbReference>
<dbReference type="Gene3D" id="3.40.50.300">
    <property type="entry name" value="P-loop containing nucleotide triphosphate hydrolases"/>
    <property type="match status" value="2"/>
</dbReference>
<evidence type="ECO:0008006" key="12">
    <source>
        <dbReference type="Google" id="ProtNLM"/>
    </source>
</evidence>
<dbReference type="Pfam" id="PF08148">
    <property type="entry name" value="DSHCT"/>
    <property type="match status" value="1"/>
</dbReference>
<dbReference type="Gene3D" id="1.10.3380.30">
    <property type="match status" value="2"/>
</dbReference>
<dbReference type="GO" id="GO:0016787">
    <property type="term" value="F:hydrolase activity"/>
    <property type="evidence" value="ECO:0007669"/>
    <property type="project" value="UniProtKB-KW"/>
</dbReference>
<dbReference type="InterPro" id="IPR050699">
    <property type="entry name" value="RNA-DNA_Helicase"/>
</dbReference>
<dbReference type="FunFam" id="3.40.50.300:FF:000447">
    <property type="entry name" value="helicase SKI2W isoform X2"/>
    <property type="match status" value="1"/>
</dbReference>